<evidence type="ECO:0000313" key="3">
    <source>
        <dbReference type="EMBL" id="MBB6039779.1"/>
    </source>
</evidence>
<dbReference type="SMART" id="SM00421">
    <property type="entry name" value="HTH_LUXR"/>
    <property type="match status" value="1"/>
</dbReference>
<keyword evidence="4" id="KW-1185">Reference proteome</keyword>
<feature type="region of interest" description="Disordered" evidence="1">
    <location>
        <begin position="345"/>
        <end position="456"/>
    </location>
</feature>
<dbReference type="RefSeq" id="WP_239122379.1">
    <property type="nucleotide sequence ID" value="NZ_BONT01000101.1"/>
</dbReference>
<evidence type="ECO:0000313" key="4">
    <source>
        <dbReference type="Proteomes" id="UP000548476"/>
    </source>
</evidence>
<dbReference type="Gene3D" id="1.10.10.10">
    <property type="entry name" value="Winged helix-like DNA-binding domain superfamily/Winged helix DNA-binding domain"/>
    <property type="match status" value="1"/>
</dbReference>
<dbReference type="PANTHER" id="PTHR34293">
    <property type="entry name" value="HTH-TYPE TRANSCRIPTIONAL REGULATOR TRMBL2"/>
    <property type="match status" value="1"/>
</dbReference>
<comment type="caution">
    <text evidence="3">The sequence shown here is derived from an EMBL/GenBank/DDBJ whole genome shotgun (WGS) entry which is preliminary data.</text>
</comment>
<dbReference type="EMBL" id="JACHGT010000025">
    <property type="protein sequence ID" value="MBB6039779.1"/>
    <property type="molecule type" value="Genomic_DNA"/>
</dbReference>
<gene>
    <name evidence="3" type="ORF">HNR73_007677</name>
</gene>
<dbReference type="SUPFAM" id="SSF46894">
    <property type="entry name" value="C-terminal effector domain of the bipartite response regulators"/>
    <property type="match status" value="1"/>
</dbReference>
<dbReference type="InterPro" id="IPR016032">
    <property type="entry name" value="Sig_transdc_resp-reg_C-effctor"/>
</dbReference>
<feature type="compositionally biased region" description="Low complexity" evidence="1">
    <location>
        <begin position="401"/>
        <end position="429"/>
    </location>
</feature>
<keyword evidence="3" id="KW-0238">DNA-binding</keyword>
<name>A0A841G4U9_9ACTN</name>
<dbReference type="InterPro" id="IPR051797">
    <property type="entry name" value="TrmB-like"/>
</dbReference>
<dbReference type="GO" id="GO:0006355">
    <property type="term" value="P:regulation of DNA-templated transcription"/>
    <property type="evidence" value="ECO:0007669"/>
    <property type="project" value="InterPro"/>
</dbReference>
<dbReference type="GO" id="GO:0003677">
    <property type="term" value="F:DNA binding"/>
    <property type="evidence" value="ECO:0007669"/>
    <property type="project" value="UniProtKB-KW"/>
</dbReference>
<organism evidence="3 4">
    <name type="scientific">Phytomonospora endophytica</name>
    <dbReference type="NCBI Taxonomy" id="714109"/>
    <lineage>
        <taxon>Bacteria</taxon>
        <taxon>Bacillati</taxon>
        <taxon>Actinomycetota</taxon>
        <taxon>Actinomycetes</taxon>
        <taxon>Micromonosporales</taxon>
        <taxon>Micromonosporaceae</taxon>
        <taxon>Phytomonospora</taxon>
    </lineage>
</organism>
<dbReference type="Proteomes" id="UP000548476">
    <property type="component" value="Unassembled WGS sequence"/>
</dbReference>
<feature type="compositionally biased region" description="Low complexity" evidence="1">
    <location>
        <begin position="439"/>
        <end position="449"/>
    </location>
</feature>
<dbReference type="PANTHER" id="PTHR34293:SF1">
    <property type="entry name" value="HTH-TYPE TRANSCRIPTIONAL REGULATOR TRMBL2"/>
    <property type="match status" value="1"/>
</dbReference>
<dbReference type="AlphaFoldDB" id="A0A841G4U9"/>
<sequence length="456" mass="47794">MESEQPLADWVGLDSDEAALYRALLRDGGPARPERLAAQLDRTVPDVRGDVERLADLGFLTPRGPVAPSVALRSVLHRRLAGLHEQQSALEAAAAQVDRLAAGFLAAEPGSMPVEGAELVVGREEVARRAGDMVATARHEMLILDAPPYAQVAPPAPDQPCEPFSSAADSDVGQAIARGVQFRRVIAQDALDLPGRMAAISELVELGLAVRVTRTVPTKLMIADGRTALVPPSPTADPASQALVVHDGLLLNVLKPFFEVVWDAAMPLGGASDAPSEADRALLALLAGGLKDEAIARQLDVHVHTARRRISALLERLGVTTRFQAGMQAARRGWLAELPGVVVGSPRSRCGSPAGRGGRPRRDPPHPPRPILTHFSDSPHTVTPPHNGEESPCGATTRAMSSGGRSTPSRGPVSCCSSRVGSSSRFCSGLGSGGDSSGRRVSLSPARSSPSPPSSR</sequence>
<feature type="domain" description="HTH luxR-type" evidence="2">
    <location>
        <begin position="272"/>
        <end position="329"/>
    </location>
</feature>
<evidence type="ECO:0000259" key="2">
    <source>
        <dbReference type="SMART" id="SM00421"/>
    </source>
</evidence>
<reference evidence="3 4" key="1">
    <citation type="submission" date="2020-08" db="EMBL/GenBank/DDBJ databases">
        <title>Genomic Encyclopedia of Type Strains, Phase IV (KMG-IV): sequencing the most valuable type-strain genomes for metagenomic binning, comparative biology and taxonomic classification.</title>
        <authorList>
            <person name="Goeker M."/>
        </authorList>
    </citation>
    <scope>NUCLEOTIDE SEQUENCE [LARGE SCALE GENOMIC DNA]</scope>
    <source>
        <strain evidence="3 4">YIM 65646</strain>
    </source>
</reference>
<evidence type="ECO:0000256" key="1">
    <source>
        <dbReference type="SAM" id="MobiDB-lite"/>
    </source>
</evidence>
<accession>A0A841G4U9</accession>
<dbReference type="InterPro" id="IPR000792">
    <property type="entry name" value="Tscrpt_reg_LuxR_C"/>
</dbReference>
<dbReference type="InterPro" id="IPR036388">
    <property type="entry name" value="WH-like_DNA-bd_sf"/>
</dbReference>
<protein>
    <submittedName>
        <fullName evidence="3">DNA-binding CsgD family transcriptional regulator</fullName>
    </submittedName>
</protein>
<proteinExistence type="predicted"/>